<organism evidence="1 2">
    <name type="scientific">Ameca splendens</name>
    <dbReference type="NCBI Taxonomy" id="208324"/>
    <lineage>
        <taxon>Eukaryota</taxon>
        <taxon>Metazoa</taxon>
        <taxon>Chordata</taxon>
        <taxon>Craniata</taxon>
        <taxon>Vertebrata</taxon>
        <taxon>Euteleostomi</taxon>
        <taxon>Actinopterygii</taxon>
        <taxon>Neopterygii</taxon>
        <taxon>Teleostei</taxon>
        <taxon>Neoteleostei</taxon>
        <taxon>Acanthomorphata</taxon>
        <taxon>Ovalentaria</taxon>
        <taxon>Atherinomorphae</taxon>
        <taxon>Cyprinodontiformes</taxon>
        <taxon>Goodeidae</taxon>
        <taxon>Ameca</taxon>
    </lineage>
</organism>
<dbReference type="Proteomes" id="UP001469553">
    <property type="component" value="Unassembled WGS sequence"/>
</dbReference>
<evidence type="ECO:0000313" key="1">
    <source>
        <dbReference type="EMBL" id="MEQ2300403.1"/>
    </source>
</evidence>
<name>A0ABV0Z2I2_9TELE</name>
<accession>A0ABV0Z2I2</accession>
<gene>
    <name evidence="1" type="ORF">AMECASPLE_025059</name>
</gene>
<sequence length="127" mass="14459">MSRELTERKCGSSKADRCQWRHLGQYYIKETLYSTGLGIYYCHHLKGKNNKSANHLLGKYRKLACQQGGKDRERACICNYAGSDVVSTCHGKQSATSTPHCTNNSPQRWMGKGVWRTWGEVMGARRE</sequence>
<keyword evidence="2" id="KW-1185">Reference proteome</keyword>
<comment type="caution">
    <text evidence="1">The sequence shown here is derived from an EMBL/GenBank/DDBJ whole genome shotgun (WGS) entry which is preliminary data.</text>
</comment>
<evidence type="ECO:0000313" key="2">
    <source>
        <dbReference type="Proteomes" id="UP001469553"/>
    </source>
</evidence>
<protein>
    <submittedName>
        <fullName evidence="1">Uncharacterized protein</fullName>
    </submittedName>
</protein>
<dbReference type="EMBL" id="JAHRIP010049461">
    <property type="protein sequence ID" value="MEQ2300403.1"/>
    <property type="molecule type" value="Genomic_DNA"/>
</dbReference>
<reference evidence="1 2" key="1">
    <citation type="submission" date="2021-06" db="EMBL/GenBank/DDBJ databases">
        <authorList>
            <person name="Palmer J.M."/>
        </authorList>
    </citation>
    <scope>NUCLEOTIDE SEQUENCE [LARGE SCALE GENOMIC DNA]</scope>
    <source>
        <strain evidence="1 2">AS_MEX2019</strain>
        <tissue evidence="1">Muscle</tissue>
    </source>
</reference>
<proteinExistence type="predicted"/>